<dbReference type="OrthoDB" id="8188786at2"/>
<dbReference type="InterPro" id="IPR013495">
    <property type="entry name" value="CHP02679"/>
</dbReference>
<dbReference type="RefSeq" id="WP_132480894.1">
    <property type="nucleotide sequence ID" value="NZ_SMKW01000003.1"/>
</dbReference>
<evidence type="ECO:0000313" key="4">
    <source>
        <dbReference type="Proteomes" id="UP000294947"/>
    </source>
</evidence>
<dbReference type="Proteomes" id="UP000294947">
    <property type="component" value="Unassembled WGS sequence"/>
</dbReference>
<proteinExistence type="predicted"/>
<dbReference type="Pfam" id="PF11796">
    <property type="entry name" value="DUF3323"/>
    <property type="match status" value="1"/>
</dbReference>
<organism evidence="3 4">
    <name type="scientific">Saccharopolyspora elongata</name>
    <dbReference type="NCBI Taxonomy" id="2530387"/>
    <lineage>
        <taxon>Bacteria</taxon>
        <taxon>Bacillati</taxon>
        <taxon>Actinomycetota</taxon>
        <taxon>Actinomycetes</taxon>
        <taxon>Pseudonocardiales</taxon>
        <taxon>Pseudonocardiaceae</taxon>
        <taxon>Saccharopolyspora</taxon>
    </lineage>
</organism>
<evidence type="ECO:0000313" key="3">
    <source>
        <dbReference type="EMBL" id="TDD55627.1"/>
    </source>
</evidence>
<gene>
    <name evidence="3" type="ORF">E1288_04095</name>
</gene>
<feature type="domain" description="DUF2399" evidence="1">
    <location>
        <begin position="256"/>
        <end position="399"/>
    </location>
</feature>
<evidence type="ECO:0000259" key="2">
    <source>
        <dbReference type="Pfam" id="PF11796"/>
    </source>
</evidence>
<dbReference type="EMBL" id="SMKW01000003">
    <property type="protein sequence ID" value="TDD55627.1"/>
    <property type="molecule type" value="Genomic_DNA"/>
</dbReference>
<protein>
    <submittedName>
        <fullName evidence="3">TIGR02679 family protein</fullName>
    </submittedName>
</protein>
<sequence>MPDVRARYDIPELAPLWRVLWERFSSGRAVSSVRLRGLEPDQSAALADLLGLDRLPGVDASVSVRALDEALGPATGLTAREIAELIVGRLENRAETRLAATNARAELWVWLDEHPVVRAEPALAGWAAGIRRGGLIGGSAARTRKVIAQALSVLAALPSDGRPLSTLAGDVCDDTHALDDGTRTSALVLKALAAIHDEAPPQNAEERRACWERAGVECDALSTSVLTAGFRPGGTDPLSVTLQAWTDAGHAAVVTLAQLRDFGPPRGATVVHVVENPAMVAMATARFRSQCPPLVTTSGWPNSAAIHLLRRLAESGAQVRYHGDFDGEGVRIAAHVVARTGAQPWAMSAADYLAAVRPGRPDPGNITDAPWDPELSEAMRGHRATVSEEHVAEQLLTDLAAFRGPHC</sequence>
<reference evidence="3 4" key="1">
    <citation type="submission" date="2019-03" db="EMBL/GenBank/DDBJ databases">
        <title>Draft genome sequences of novel Actinobacteria.</title>
        <authorList>
            <person name="Sahin N."/>
            <person name="Ay H."/>
            <person name="Saygin H."/>
        </authorList>
    </citation>
    <scope>NUCLEOTIDE SEQUENCE [LARGE SCALE GENOMIC DNA]</scope>
    <source>
        <strain evidence="3 4">7K502</strain>
    </source>
</reference>
<evidence type="ECO:0000259" key="1">
    <source>
        <dbReference type="Pfam" id="PF09664"/>
    </source>
</evidence>
<dbReference type="AlphaFoldDB" id="A0A4V2YNU3"/>
<dbReference type="InterPro" id="IPR024465">
    <property type="entry name" value="DUF2399"/>
</dbReference>
<comment type="caution">
    <text evidence="3">The sequence shown here is derived from an EMBL/GenBank/DDBJ whole genome shotgun (WGS) entry which is preliminary data.</text>
</comment>
<accession>A0A4V2YNU3</accession>
<name>A0A4V2YNU3_9PSEU</name>
<dbReference type="NCBIfam" id="TIGR02679">
    <property type="entry name" value="TIGR02679 family protein"/>
    <property type="match status" value="1"/>
</dbReference>
<dbReference type="Pfam" id="PF09664">
    <property type="entry name" value="DUF2399"/>
    <property type="match status" value="1"/>
</dbReference>
<keyword evidence="4" id="KW-1185">Reference proteome</keyword>
<feature type="domain" description="Conserved hypothetical protein CHP02679 N terminus" evidence="2">
    <location>
        <begin position="31"/>
        <end position="232"/>
    </location>
</feature>
<dbReference type="InterPro" id="IPR024466">
    <property type="entry name" value="CHP02679_N"/>
</dbReference>